<feature type="compositionally biased region" description="Low complexity" evidence="2">
    <location>
        <begin position="291"/>
        <end position="306"/>
    </location>
</feature>
<organism evidence="3 4">
    <name type="scientific">Symbiodinium natans</name>
    <dbReference type="NCBI Taxonomy" id="878477"/>
    <lineage>
        <taxon>Eukaryota</taxon>
        <taxon>Sar</taxon>
        <taxon>Alveolata</taxon>
        <taxon>Dinophyceae</taxon>
        <taxon>Suessiales</taxon>
        <taxon>Symbiodiniaceae</taxon>
        <taxon>Symbiodinium</taxon>
    </lineage>
</organism>
<evidence type="ECO:0000313" key="4">
    <source>
        <dbReference type="Proteomes" id="UP000604046"/>
    </source>
</evidence>
<evidence type="ECO:0000256" key="2">
    <source>
        <dbReference type="SAM" id="MobiDB-lite"/>
    </source>
</evidence>
<dbReference type="Proteomes" id="UP000604046">
    <property type="component" value="Unassembled WGS sequence"/>
</dbReference>
<reference evidence="3" key="1">
    <citation type="submission" date="2021-02" db="EMBL/GenBank/DDBJ databases">
        <authorList>
            <person name="Dougan E. K."/>
            <person name="Rhodes N."/>
            <person name="Thang M."/>
            <person name="Chan C."/>
        </authorList>
    </citation>
    <scope>NUCLEOTIDE SEQUENCE</scope>
</reference>
<sequence length="440" mass="46963">MVREQRKPRCFRCLPLSACKLVGVGQRQRGLQQELRDAQEALAKDLGAVDSQRDAADTSIESLETKKLQLRQQLHTIDEKLHAAREGQRNYLAEKDRRRRALEEVEATFRKNLSEVEELGLAARKERAAAEKVKQAAAETEVLAVRALSAAAEDLSAKAAQFDSHLLNVLLEHVGHEEKRIQLLHDESDLCTSIIAKHKAEIDLLTVMDRPLSSVLDAAEHKHLCETSSAAEAALKACAGFARDFGPFLSKHPAAHGRLQKLEADHAEVIRKLAACRQLLGVSTPTMDPTSSLPAAQSSHAQAAPADPGKAQYPANDLPSTPAPSGNAPQQESAKPPTQPTLQGQTQAMQPMQPVQPQQRPQQLTQLTEVASQIQVQPLQPSQQQPAQPDPPKAAAAAVPAAGTPAAVPAAGMPAAVPAPGAVLAGTGTASAESKLDVPT</sequence>
<name>A0A812JCK1_9DINO</name>
<proteinExistence type="predicted"/>
<dbReference type="AlphaFoldDB" id="A0A812JCK1"/>
<protein>
    <submittedName>
        <fullName evidence="3">CAS1 protein</fullName>
    </submittedName>
</protein>
<feature type="compositionally biased region" description="Low complexity" evidence="2">
    <location>
        <begin position="340"/>
        <end position="364"/>
    </location>
</feature>
<keyword evidence="1" id="KW-0175">Coiled coil</keyword>
<feature type="coiled-coil region" evidence="1">
    <location>
        <begin position="53"/>
        <end position="80"/>
    </location>
</feature>
<evidence type="ECO:0000313" key="3">
    <source>
        <dbReference type="EMBL" id="CAE7205618.1"/>
    </source>
</evidence>
<dbReference type="OrthoDB" id="448004at2759"/>
<comment type="caution">
    <text evidence="3">The sequence shown here is derived from an EMBL/GenBank/DDBJ whole genome shotgun (WGS) entry which is preliminary data.</text>
</comment>
<feature type="compositionally biased region" description="Low complexity" evidence="2">
    <location>
        <begin position="376"/>
        <end position="430"/>
    </location>
</feature>
<feature type="region of interest" description="Disordered" evidence="2">
    <location>
        <begin position="285"/>
        <end position="364"/>
    </location>
</feature>
<feature type="compositionally biased region" description="Polar residues" evidence="2">
    <location>
        <begin position="323"/>
        <end position="333"/>
    </location>
</feature>
<feature type="region of interest" description="Disordered" evidence="2">
    <location>
        <begin position="376"/>
        <end position="440"/>
    </location>
</feature>
<accession>A0A812JCK1</accession>
<evidence type="ECO:0000256" key="1">
    <source>
        <dbReference type="SAM" id="Coils"/>
    </source>
</evidence>
<gene>
    <name evidence="3" type="primary">CAS1</name>
    <name evidence="3" type="ORF">SNAT2548_LOCUS6494</name>
</gene>
<keyword evidence="4" id="KW-1185">Reference proteome</keyword>
<dbReference type="EMBL" id="CAJNDS010000434">
    <property type="protein sequence ID" value="CAE7205618.1"/>
    <property type="molecule type" value="Genomic_DNA"/>
</dbReference>